<accession>A0ABR8WQ17</accession>
<name>A0ABR8WQ17_9FLAO</name>
<evidence type="ECO:0000313" key="1">
    <source>
        <dbReference type="EMBL" id="MBD8019080.1"/>
    </source>
</evidence>
<reference evidence="1 2" key="1">
    <citation type="submission" date="2020-08" db="EMBL/GenBank/DDBJ databases">
        <title>A Genomic Blueprint of the Chicken Gut Microbiome.</title>
        <authorList>
            <person name="Gilroy R."/>
            <person name="Ravi A."/>
            <person name="Getino M."/>
            <person name="Pursley I."/>
            <person name="Horton D.L."/>
            <person name="Alikhan N.-F."/>
            <person name="Baker D."/>
            <person name="Gharbi K."/>
            <person name="Hall N."/>
            <person name="Watson M."/>
            <person name="Adriaenssens E.M."/>
            <person name="Foster-Nyarko E."/>
            <person name="Jarju S."/>
            <person name="Secka A."/>
            <person name="Antonio M."/>
            <person name="Oren A."/>
            <person name="Chaudhuri R."/>
            <person name="La Ragione R.M."/>
            <person name="Hildebrand F."/>
            <person name="Pallen M.J."/>
        </authorList>
    </citation>
    <scope>NUCLEOTIDE SEQUENCE [LARGE SCALE GENOMIC DNA]</scope>
    <source>
        <strain evidence="1 2">Sa1CVA4</strain>
    </source>
</reference>
<evidence type="ECO:0000313" key="2">
    <source>
        <dbReference type="Proteomes" id="UP000626242"/>
    </source>
</evidence>
<dbReference type="RefSeq" id="WP_251834276.1">
    <property type="nucleotide sequence ID" value="NZ_JACSPS010000006.1"/>
</dbReference>
<keyword evidence="2" id="KW-1185">Reference proteome</keyword>
<protein>
    <submittedName>
        <fullName evidence="1">Uncharacterized protein</fullName>
    </submittedName>
</protein>
<dbReference type="Proteomes" id="UP000626242">
    <property type="component" value="Unassembled WGS sequence"/>
</dbReference>
<sequence>MKTFTSFTEKKRTNQAVLISAFVEETGKNESFFLPLSVTKIDGNTLSVDDEFWKTKLVEMQNPTTEKLVAISTALYESGEKSAKVSVRAKLKSLDRTYEIWLFLPNSKIQDVTGTQNEDGGTNYTIKVPQWVYESALKNALEYQLNNFWNKDKEPQEHYTAEDFTVLNDIK</sequence>
<gene>
    <name evidence="1" type="ORF">H9628_11415</name>
</gene>
<comment type="caution">
    <text evidence="1">The sequence shown here is derived from an EMBL/GenBank/DDBJ whole genome shotgun (WGS) entry which is preliminary data.</text>
</comment>
<organism evidence="1 2">
    <name type="scientific">Kaistella pullorum</name>
    <dbReference type="NCBI Taxonomy" id="2763074"/>
    <lineage>
        <taxon>Bacteria</taxon>
        <taxon>Pseudomonadati</taxon>
        <taxon>Bacteroidota</taxon>
        <taxon>Flavobacteriia</taxon>
        <taxon>Flavobacteriales</taxon>
        <taxon>Weeksellaceae</taxon>
        <taxon>Chryseobacterium group</taxon>
        <taxon>Kaistella</taxon>
    </lineage>
</organism>
<proteinExistence type="predicted"/>
<dbReference type="EMBL" id="JACSPS010000006">
    <property type="protein sequence ID" value="MBD8019080.1"/>
    <property type="molecule type" value="Genomic_DNA"/>
</dbReference>